<dbReference type="AlphaFoldDB" id="A0ABD6A5H4"/>
<protein>
    <submittedName>
        <fullName evidence="1">Uncharacterized protein</fullName>
    </submittedName>
</protein>
<evidence type="ECO:0000313" key="2">
    <source>
        <dbReference type="Proteomes" id="UP001596547"/>
    </source>
</evidence>
<evidence type="ECO:0000313" key="1">
    <source>
        <dbReference type="EMBL" id="MFC7315670.1"/>
    </source>
</evidence>
<comment type="caution">
    <text evidence="1">The sequence shown here is derived from an EMBL/GenBank/DDBJ whole genome shotgun (WGS) entry which is preliminary data.</text>
</comment>
<dbReference type="EMBL" id="JBHTBF010000001">
    <property type="protein sequence ID" value="MFC7315670.1"/>
    <property type="molecule type" value="Genomic_DNA"/>
</dbReference>
<dbReference type="GeneID" id="79314641"/>
<gene>
    <name evidence="1" type="ORF">ACFQPE_02515</name>
</gene>
<sequence length="170" mass="18731">MNAARLLAPVVSTLAVCAYGLVGRSRLDPDASWPERLHRRWLPTLAAPAERWLPGTAAREVSEDEYALTLPLPPERVDRRLHERGFVRHPLARVKTREGVESVGSWVLLDHLLAPRMLHAMLFASEDGGATHVYAHEEYSSLNPLVAYAHYAGDGQSAAAGVARVRELLA</sequence>
<proteinExistence type="predicted"/>
<reference evidence="1 2" key="1">
    <citation type="journal article" date="2019" name="Int. J. Syst. Evol. Microbiol.">
        <title>The Global Catalogue of Microorganisms (GCM) 10K type strain sequencing project: providing services to taxonomists for standard genome sequencing and annotation.</title>
        <authorList>
            <consortium name="The Broad Institute Genomics Platform"/>
            <consortium name="The Broad Institute Genome Sequencing Center for Infectious Disease"/>
            <person name="Wu L."/>
            <person name="Ma J."/>
        </authorList>
    </citation>
    <scope>NUCLEOTIDE SEQUENCE [LARGE SCALE GENOMIC DNA]</scope>
    <source>
        <strain evidence="1 2">PSR21</strain>
    </source>
</reference>
<keyword evidence="2" id="KW-1185">Reference proteome</keyword>
<organism evidence="1 2">
    <name type="scientific">Halomarina halobia</name>
    <dbReference type="NCBI Taxonomy" id="3033386"/>
    <lineage>
        <taxon>Archaea</taxon>
        <taxon>Methanobacteriati</taxon>
        <taxon>Methanobacteriota</taxon>
        <taxon>Stenosarchaea group</taxon>
        <taxon>Halobacteria</taxon>
        <taxon>Halobacteriales</taxon>
        <taxon>Natronomonadaceae</taxon>
        <taxon>Halomarina</taxon>
    </lineage>
</organism>
<dbReference type="Proteomes" id="UP001596547">
    <property type="component" value="Unassembled WGS sequence"/>
</dbReference>
<dbReference type="RefSeq" id="WP_276305072.1">
    <property type="nucleotide sequence ID" value="NZ_CP119992.1"/>
</dbReference>
<name>A0ABD6A5H4_9EURY</name>
<accession>A0ABD6A5H4</accession>